<evidence type="ECO:0000313" key="2">
    <source>
        <dbReference type="Proteomes" id="UP001165042"/>
    </source>
</evidence>
<sequence>MIPRAWWVESGSSSQGFTAFSGPELVLDVAGLGSVGAGVPVVCVVHPESRINTTAELNKSERRTVWCPFR</sequence>
<accession>A0A9W6QQL0</accession>
<keyword evidence="2" id="KW-1185">Reference proteome</keyword>
<dbReference type="EMBL" id="BSSD01000012">
    <property type="protein sequence ID" value="GLW95116.1"/>
    <property type="molecule type" value="Genomic_DNA"/>
</dbReference>
<comment type="caution">
    <text evidence="1">The sequence shown here is derived from an EMBL/GenBank/DDBJ whole genome shotgun (WGS) entry which is preliminary data.</text>
</comment>
<reference evidence="1" key="1">
    <citation type="submission" date="2023-02" db="EMBL/GenBank/DDBJ databases">
        <title>Actinokineospora globicatena NBRC 15670.</title>
        <authorList>
            <person name="Ichikawa N."/>
            <person name="Sato H."/>
            <person name="Tonouchi N."/>
        </authorList>
    </citation>
    <scope>NUCLEOTIDE SEQUENCE</scope>
    <source>
        <strain evidence="1">NBRC 15670</strain>
    </source>
</reference>
<evidence type="ECO:0000313" key="1">
    <source>
        <dbReference type="EMBL" id="GLW95116.1"/>
    </source>
</evidence>
<protein>
    <submittedName>
        <fullName evidence="1">Uncharacterized protein</fullName>
    </submittedName>
</protein>
<proteinExistence type="predicted"/>
<dbReference type="Proteomes" id="UP001165042">
    <property type="component" value="Unassembled WGS sequence"/>
</dbReference>
<dbReference type="AlphaFoldDB" id="A0A9W6QQL0"/>
<name>A0A9W6QQL0_9PSEU</name>
<gene>
    <name evidence="1" type="ORF">Aglo03_59320</name>
</gene>
<organism evidence="1 2">
    <name type="scientific">Actinokineospora globicatena</name>
    <dbReference type="NCBI Taxonomy" id="103729"/>
    <lineage>
        <taxon>Bacteria</taxon>
        <taxon>Bacillati</taxon>
        <taxon>Actinomycetota</taxon>
        <taxon>Actinomycetes</taxon>
        <taxon>Pseudonocardiales</taxon>
        <taxon>Pseudonocardiaceae</taxon>
        <taxon>Actinokineospora</taxon>
    </lineage>
</organism>